<sequence length="286" mass="32198">MNLVQRILDWTIQMVKRRFPNLPVFAPPPIIPPPKPTLCQAFQTLSKDVYAKLRSASAVGFELSEPTVTELCLEQIGTQYPDRVRVVKFTGTAEGKNGADWEWLFVGKSHHFKLRVQAKKLYLKDMEYGALKSSDADAQCDKLIKSANKDQSFPLYVFYNSNLEDLTGNVWRCGSYSMNIDLLGCTTMSAYSIRESIKNNQIDLADLLPKQDPWSCLVCCTLGSGNRSSELHEQVKKRIEFAYADDEVEIPELIPNEKLPYYVGTGNYVNDGPEGLAGVLIIRDSE</sequence>
<organism evidence="1 2">
    <name type="scientific">Bdellovibrio bacteriovorus</name>
    <dbReference type="NCBI Taxonomy" id="959"/>
    <lineage>
        <taxon>Bacteria</taxon>
        <taxon>Pseudomonadati</taxon>
        <taxon>Bdellovibrionota</taxon>
        <taxon>Bdellovibrionia</taxon>
        <taxon>Bdellovibrionales</taxon>
        <taxon>Pseudobdellovibrionaceae</taxon>
        <taxon>Bdellovibrio</taxon>
    </lineage>
</organism>
<dbReference type="EMBL" id="LUKE01000001">
    <property type="protein sequence ID" value="KYG66813.1"/>
    <property type="molecule type" value="Genomic_DNA"/>
</dbReference>
<name>A0A150WQP2_BDEBC</name>
<comment type="caution">
    <text evidence="1">The sequence shown here is derived from an EMBL/GenBank/DDBJ whole genome shotgun (WGS) entry which is preliminary data.</text>
</comment>
<proteinExistence type="predicted"/>
<protein>
    <submittedName>
        <fullName evidence="1">Uncharacterized protein</fullName>
    </submittedName>
</protein>
<dbReference type="AlphaFoldDB" id="A0A150WQP2"/>
<accession>A0A150WQP2</accession>
<dbReference type="OrthoDB" id="581010at2"/>
<evidence type="ECO:0000313" key="2">
    <source>
        <dbReference type="Proteomes" id="UP000075320"/>
    </source>
</evidence>
<dbReference type="RefSeq" id="WP_061834391.1">
    <property type="nucleotide sequence ID" value="NZ_LUKE01000001.1"/>
</dbReference>
<keyword evidence="2" id="KW-1185">Reference proteome</keyword>
<evidence type="ECO:0000313" key="1">
    <source>
        <dbReference type="EMBL" id="KYG66813.1"/>
    </source>
</evidence>
<dbReference type="Proteomes" id="UP000075320">
    <property type="component" value="Unassembled WGS sequence"/>
</dbReference>
<gene>
    <name evidence="1" type="ORF">AZI86_07180</name>
</gene>
<dbReference type="InterPro" id="IPR046723">
    <property type="entry name" value="DUF6615"/>
</dbReference>
<reference evidence="1 2" key="1">
    <citation type="submission" date="2016-03" db="EMBL/GenBank/DDBJ databases">
        <authorList>
            <person name="Ploux O."/>
        </authorList>
    </citation>
    <scope>NUCLEOTIDE SEQUENCE [LARGE SCALE GENOMIC DNA]</scope>
    <source>
        <strain evidence="1 2">R0</strain>
    </source>
</reference>
<dbReference type="Pfam" id="PF20320">
    <property type="entry name" value="DUF6615"/>
    <property type="match status" value="1"/>
</dbReference>